<proteinExistence type="predicted"/>
<dbReference type="EMBL" id="ASPP01003097">
    <property type="protein sequence ID" value="ETO33843.1"/>
    <property type="molecule type" value="Genomic_DNA"/>
</dbReference>
<accession>X6P6V1</accession>
<reference evidence="2 3" key="1">
    <citation type="journal article" date="2013" name="Curr. Biol.">
        <title>The Genome of the Foraminiferan Reticulomyxa filosa.</title>
        <authorList>
            <person name="Glockner G."/>
            <person name="Hulsmann N."/>
            <person name="Schleicher M."/>
            <person name="Noegel A.A."/>
            <person name="Eichinger L."/>
            <person name="Gallinger C."/>
            <person name="Pawlowski J."/>
            <person name="Sierra R."/>
            <person name="Euteneuer U."/>
            <person name="Pillet L."/>
            <person name="Moustafa A."/>
            <person name="Platzer M."/>
            <person name="Groth M."/>
            <person name="Szafranski K."/>
            <person name="Schliwa M."/>
        </authorList>
    </citation>
    <scope>NUCLEOTIDE SEQUENCE [LARGE SCALE GENOMIC DNA]</scope>
</reference>
<evidence type="ECO:0000313" key="2">
    <source>
        <dbReference type="EMBL" id="ETO33843.1"/>
    </source>
</evidence>
<keyword evidence="1" id="KW-0812">Transmembrane</keyword>
<dbReference type="AlphaFoldDB" id="X6P6V1"/>
<organism evidence="2 3">
    <name type="scientific">Reticulomyxa filosa</name>
    <dbReference type="NCBI Taxonomy" id="46433"/>
    <lineage>
        <taxon>Eukaryota</taxon>
        <taxon>Sar</taxon>
        <taxon>Rhizaria</taxon>
        <taxon>Retaria</taxon>
        <taxon>Foraminifera</taxon>
        <taxon>Monothalamids</taxon>
        <taxon>Reticulomyxidae</taxon>
        <taxon>Reticulomyxa</taxon>
    </lineage>
</organism>
<gene>
    <name evidence="2" type="ORF">RFI_03258</name>
</gene>
<name>X6P6V1_RETFI</name>
<keyword evidence="1" id="KW-0472">Membrane</keyword>
<keyword evidence="1" id="KW-1133">Transmembrane helix</keyword>
<feature type="transmembrane region" description="Helical" evidence="1">
    <location>
        <begin position="6"/>
        <end position="36"/>
    </location>
</feature>
<evidence type="ECO:0000256" key="1">
    <source>
        <dbReference type="SAM" id="Phobius"/>
    </source>
</evidence>
<dbReference type="Proteomes" id="UP000023152">
    <property type="component" value="Unassembled WGS sequence"/>
</dbReference>
<protein>
    <submittedName>
        <fullName evidence="2">Uncharacterized protein</fullName>
    </submittedName>
</protein>
<keyword evidence="3" id="KW-1185">Reference proteome</keyword>
<sequence length="244" mass="28229">MRISLLFIVILRLTFVWSSLFLLLLVEFAFFSVIAFDLQKFDKPRSGYKHDPFTILSQVVITSSAKQISNLRNNLKIKITNGYYFGRYCAVLESVPLFIPAVFHCQTKCMKQIKTSTCKQSLLHLKQLGFDVKTSCTFNRTLQDVVVRLAIINLILSSSHISDTKKNCTRFCAESYLKEKTYHACAENQSECGHTKVAALSWQELSFAHFWPFHTDDAITTLYKMLKTWYLNLIQETKEFCFIV</sequence>
<comment type="caution">
    <text evidence="2">The sequence shown here is derived from an EMBL/GenBank/DDBJ whole genome shotgun (WGS) entry which is preliminary data.</text>
</comment>
<evidence type="ECO:0000313" key="3">
    <source>
        <dbReference type="Proteomes" id="UP000023152"/>
    </source>
</evidence>